<dbReference type="Proteomes" id="UP000501648">
    <property type="component" value="Chromosome"/>
</dbReference>
<dbReference type="EMBL" id="CP008956">
    <property type="protein sequence ID" value="QJQ02441.1"/>
    <property type="molecule type" value="Genomic_DNA"/>
</dbReference>
<evidence type="ECO:0000313" key="1">
    <source>
        <dbReference type="EMBL" id="QJQ02441.1"/>
    </source>
</evidence>
<accession>A0A6M3ZVP7</accession>
<name>A0A6M3ZVP7_9BURK</name>
<reference evidence="1 2" key="1">
    <citation type="journal article" date="2012" name="J. Bacteriol.">
        <title>Genome sequence of the pathogenic Herbaspirillum seropedicae strain Os34, isolated from rice roots.</title>
        <authorList>
            <person name="Ye W."/>
            <person name="Ye S."/>
            <person name="Liu J."/>
            <person name="Chang S."/>
            <person name="Chen M."/>
            <person name="Zhu B."/>
            <person name="Guo L."/>
            <person name="An Q."/>
        </authorList>
    </citation>
    <scope>NUCLEOTIDE SEQUENCE [LARGE SCALE GENOMIC DNA]</scope>
    <source>
        <strain evidence="1 2">Os34</strain>
    </source>
</reference>
<sequence length="208" mass="22863">MREQLLKLQSSVLSEKQVVDVGALACHVHGEHLGDWSGGLAYIDSLFAAHPAMSNDARIRLSRQRTILLKASGTSCEVDSFDISDYFHIITLAVPAAILMGNPTHGLDIFGEALALLPQSPDIERHERLLGVMTANLTCDLIERQELSPEQKTILAIVAEKSFAIWQQVGNDFDREKASFRLTQAYIAVRKPAGYGSGRYARSANIES</sequence>
<organism evidence="1 2">
    <name type="scientific">Herbaspirillum rubrisubalbicans Os34</name>
    <dbReference type="NCBI Taxonomy" id="1235827"/>
    <lineage>
        <taxon>Bacteria</taxon>
        <taxon>Pseudomonadati</taxon>
        <taxon>Pseudomonadota</taxon>
        <taxon>Betaproteobacteria</taxon>
        <taxon>Burkholderiales</taxon>
        <taxon>Oxalobacteraceae</taxon>
        <taxon>Herbaspirillum</taxon>
    </lineage>
</organism>
<protein>
    <submittedName>
        <fullName evidence="1">Uncharacterized protein</fullName>
    </submittedName>
</protein>
<proteinExistence type="predicted"/>
<gene>
    <name evidence="1" type="ORF">C798_20055</name>
</gene>
<evidence type="ECO:0000313" key="2">
    <source>
        <dbReference type="Proteomes" id="UP000501648"/>
    </source>
</evidence>
<dbReference type="AlphaFoldDB" id="A0A6M3ZVP7"/>